<reference evidence="2" key="1">
    <citation type="journal article" date="2023" name="Insect Mol. Biol.">
        <title>Genome sequencing provides insights into the evolution of gene families encoding plant cell wall-degrading enzymes in longhorned beetles.</title>
        <authorList>
            <person name="Shin N.R."/>
            <person name="Okamura Y."/>
            <person name="Kirsch R."/>
            <person name="Pauchet Y."/>
        </authorList>
    </citation>
    <scope>NUCLEOTIDE SEQUENCE</scope>
    <source>
        <strain evidence="2">MMC_N1</strain>
    </source>
</reference>
<organism evidence="2 3">
    <name type="scientific">Molorchus minor</name>
    <dbReference type="NCBI Taxonomy" id="1323400"/>
    <lineage>
        <taxon>Eukaryota</taxon>
        <taxon>Metazoa</taxon>
        <taxon>Ecdysozoa</taxon>
        <taxon>Arthropoda</taxon>
        <taxon>Hexapoda</taxon>
        <taxon>Insecta</taxon>
        <taxon>Pterygota</taxon>
        <taxon>Neoptera</taxon>
        <taxon>Endopterygota</taxon>
        <taxon>Coleoptera</taxon>
        <taxon>Polyphaga</taxon>
        <taxon>Cucujiformia</taxon>
        <taxon>Chrysomeloidea</taxon>
        <taxon>Cerambycidae</taxon>
        <taxon>Lamiinae</taxon>
        <taxon>Monochamini</taxon>
        <taxon>Molorchus</taxon>
    </lineage>
</organism>
<keyword evidence="3" id="KW-1185">Reference proteome</keyword>
<evidence type="ECO:0000259" key="1">
    <source>
        <dbReference type="Pfam" id="PF18701"/>
    </source>
</evidence>
<proteinExistence type="predicted"/>
<feature type="domain" description="DUF5641" evidence="1">
    <location>
        <begin position="79"/>
        <end position="172"/>
    </location>
</feature>
<gene>
    <name evidence="2" type="ORF">NQ317_007687</name>
</gene>
<evidence type="ECO:0000313" key="2">
    <source>
        <dbReference type="EMBL" id="KAJ8979779.1"/>
    </source>
</evidence>
<dbReference type="Pfam" id="PF18701">
    <property type="entry name" value="DUF5641"/>
    <property type="match status" value="1"/>
</dbReference>
<accession>A0ABQ9JQD0</accession>
<sequence length="227" mass="25655">MIRQQTSVAGKIVRLQPEFQPTARVAVEGRGSFNSRPLCPLSSNPQDSTPLTPAHFLVGRPLSAVPESNLQEIPVNRLSRLQHIQQCQQHFWRRWKQEYIADLQRRTKWTTTKGQLHVGDVVLLKEDNSPPLSWKLGRVIQLHPGVDGVSRVATVKISRSDVKRSYAKLCPLPKEDDSAPAQILLVDFNLSTNQRRSAETETRMLKGAELQVGLLPSYFKEGLESQY</sequence>
<evidence type="ECO:0000313" key="3">
    <source>
        <dbReference type="Proteomes" id="UP001162164"/>
    </source>
</evidence>
<dbReference type="Proteomes" id="UP001162164">
    <property type="component" value="Unassembled WGS sequence"/>
</dbReference>
<dbReference type="InterPro" id="IPR040676">
    <property type="entry name" value="DUF5641"/>
</dbReference>
<dbReference type="EMBL" id="JAPWTJ010000314">
    <property type="protein sequence ID" value="KAJ8979779.1"/>
    <property type="molecule type" value="Genomic_DNA"/>
</dbReference>
<dbReference type="PANTHER" id="PTHR47331">
    <property type="entry name" value="PHD-TYPE DOMAIN-CONTAINING PROTEIN"/>
    <property type="match status" value="1"/>
</dbReference>
<dbReference type="PANTHER" id="PTHR47331:SF1">
    <property type="entry name" value="GAG-LIKE PROTEIN"/>
    <property type="match status" value="1"/>
</dbReference>
<name>A0ABQ9JQD0_9CUCU</name>
<comment type="caution">
    <text evidence="2">The sequence shown here is derived from an EMBL/GenBank/DDBJ whole genome shotgun (WGS) entry which is preliminary data.</text>
</comment>
<protein>
    <recommendedName>
        <fullName evidence="1">DUF5641 domain-containing protein</fullName>
    </recommendedName>
</protein>